<evidence type="ECO:0000313" key="5">
    <source>
        <dbReference type="Proteomes" id="UP001380365"/>
    </source>
</evidence>
<gene>
    <name evidence="4" type="ORF">WH159_03930</name>
</gene>
<keyword evidence="5" id="KW-1185">Reference proteome</keyword>
<dbReference type="Gene3D" id="3.40.50.1820">
    <property type="entry name" value="alpha/beta hydrolase"/>
    <property type="match status" value="1"/>
</dbReference>
<evidence type="ECO:0000256" key="2">
    <source>
        <dbReference type="SAM" id="MobiDB-lite"/>
    </source>
</evidence>
<reference evidence="4 5" key="1">
    <citation type="submission" date="2023-12" db="EMBL/GenBank/DDBJ databases">
        <title>Gut-associated functions are favored during microbiome assembly across C. elegans life.</title>
        <authorList>
            <person name="Zimmermann J."/>
        </authorList>
    </citation>
    <scope>NUCLEOTIDE SEQUENCE [LARGE SCALE GENOMIC DNA]</scope>
    <source>
        <strain evidence="4 5">JUb134</strain>
    </source>
</reference>
<feature type="region of interest" description="Disordered" evidence="2">
    <location>
        <begin position="52"/>
        <end position="73"/>
    </location>
</feature>
<organism evidence="4 5">
    <name type="scientific">Sphingomonas molluscorum</name>
    <dbReference type="NCBI Taxonomy" id="418184"/>
    <lineage>
        <taxon>Bacteria</taxon>
        <taxon>Pseudomonadati</taxon>
        <taxon>Pseudomonadota</taxon>
        <taxon>Alphaproteobacteria</taxon>
        <taxon>Sphingomonadales</taxon>
        <taxon>Sphingomonadaceae</taxon>
        <taxon>Sphingomonas</taxon>
    </lineage>
</organism>
<dbReference type="Proteomes" id="UP001380365">
    <property type="component" value="Unassembled WGS sequence"/>
</dbReference>
<evidence type="ECO:0000259" key="3">
    <source>
        <dbReference type="Pfam" id="PF00326"/>
    </source>
</evidence>
<dbReference type="EMBL" id="JBBGZA010000001">
    <property type="protein sequence ID" value="MEJ5093693.1"/>
    <property type="molecule type" value="Genomic_DNA"/>
</dbReference>
<dbReference type="PANTHER" id="PTHR48081:SF6">
    <property type="entry name" value="PEPTIDASE S9 PROLYL OLIGOPEPTIDASE CATALYTIC DOMAIN-CONTAINING PROTEIN"/>
    <property type="match status" value="1"/>
</dbReference>
<dbReference type="InterPro" id="IPR050300">
    <property type="entry name" value="GDXG_lipolytic_enzyme"/>
</dbReference>
<proteinExistence type="predicted"/>
<evidence type="ECO:0000256" key="1">
    <source>
        <dbReference type="ARBA" id="ARBA00022801"/>
    </source>
</evidence>
<name>A0ABU8Q209_9SPHN</name>
<accession>A0ABU8Q209</accession>
<dbReference type="RefSeq" id="WP_239555278.1">
    <property type="nucleotide sequence ID" value="NZ_JBBGZA010000001.1"/>
</dbReference>
<dbReference type="GO" id="GO:0016787">
    <property type="term" value="F:hydrolase activity"/>
    <property type="evidence" value="ECO:0007669"/>
    <property type="project" value="UniProtKB-KW"/>
</dbReference>
<dbReference type="SUPFAM" id="SSF53474">
    <property type="entry name" value="alpha/beta-Hydrolases"/>
    <property type="match status" value="1"/>
</dbReference>
<dbReference type="InterPro" id="IPR029058">
    <property type="entry name" value="AB_hydrolase_fold"/>
</dbReference>
<comment type="caution">
    <text evidence="4">The sequence shown here is derived from an EMBL/GenBank/DDBJ whole genome shotgun (WGS) entry which is preliminary data.</text>
</comment>
<sequence>MPLLLALGFAGAACGQSGGTDKPPAEVVLPKNERAGVWQPPAGGVQMPLWPASTPLAKPDSGDRPEGTGNGTGLVGGRKWHWASYVTRPTMTLYRPKGRNNGTAMLVLPGGGFHVVATDLEGTEICDWVVQQGMTCAVLKYRVPQAWPRENGKQQRPKVLLGLEDAQRAMGLLRQRASSYGIDPHRIGVIGFSAGAYLAANMSNTEARTYPLADAADQQSPRPDFAIIAYTARMLDDSKGRNSLELKPWVTISPKAPPTLILHAMNDPMDPIRQPLAYALALNDAGVPVDMRIYAKGGHAFGMRPTADPISREWPGQVRQWLHNLGML</sequence>
<keyword evidence="1 4" id="KW-0378">Hydrolase</keyword>
<evidence type="ECO:0000313" key="4">
    <source>
        <dbReference type="EMBL" id="MEJ5093693.1"/>
    </source>
</evidence>
<feature type="domain" description="Peptidase S9 prolyl oligopeptidase catalytic" evidence="3">
    <location>
        <begin position="176"/>
        <end position="303"/>
    </location>
</feature>
<dbReference type="PANTHER" id="PTHR48081">
    <property type="entry name" value="AB HYDROLASE SUPERFAMILY PROTEIN C4A8.06C"/>
    <property type="match status" value="1"/>
</dbReference>
<dbReference type="Pfam" id="PF00326">
    <property type="entry name" value="Peptidase_S9"/>
    <property type="match status" value="1"/>
</dbReference>
<protein>
    <submittedName>
        <fullName evidence="4">Alpha/beta hydrolase</fullName>
    </submittedName>
</protein>
<dbReference type="InterPro" id="IPR001375">
    <property type="entry name" value="Peptidase_S9_cat"/>
</dbReference>